<dbReference type="GO" id="GO:0043626">
    <property type="term" value="C:PCNA complex"/>
    <property type="evidence" value="ECO:0007669"/>
    <property type="project" value="UniProtKB-ARBA"/>
</dbReference>
<dbReference type="AlphaFoldDB" id="A0A1F5LFT8"/>
<dbReference type="STRING" id="1835702.A0A1F5LFT8"/>
<evidence type="ECO:0000256" key="2">
    <source>
        <dbReference type="ARBA" id="ARBA00004308"/>
    </source>
</evidence>
<evidence type="ECO:0000256" key="6">
    <source>
        <dbReference type="ARBA" id="ARBA00022989"/>
    </source>
</evidence>
<dbReference type="GO" id="GO:0070987">
    <property type="term" value="P:error-free translesion synthesis"/>
    <property type="evidence" value="ECO:0007669"/>
    <property type="project" value="UniProtKB-ARBA"/>
</dbReference>
<comment type="function">
    <text evidence="10">This protein is an auxiliary protein of DNA polymerase delta and is involved in the control of eukaryotic DNA replication by increasing the polymerase's processibility during elongation of the leading strand. Involved in DNA repair.</text>
</comment>
<evidence type="ECO:0000256" key="13">
    <source>
        <dbReference type="SAM" id="MobiDB-lite"/>
    </source>
</evidence>
<dbReference type="EMBL" id="LXJU01000012">
    <property type="protein sequence ID" value="OGE51821.1"/>
    <property type="molecule type" value="Genomic_DNA"/>
</dbReference>
<dbReference type="NCBIfam" id="TIGR00590">
    <property type="entry name" value="pcna"/>
    <property type="match status" value="1"/>
</dbReference>
<dbReference type="PROSITE" id="PS00293">
    <property type="entry name" value="PCNA_2"/>
    <property type="match status" value="1"/>
</dbReference>
<evidence type="ECO:0000259" key="16">
    <source>
        <dbReference type="Pfam" id="PF02747"/>
    </source>
</evidence>
<feature type="domain" description="Myosin-binding" evidence="17">
    <location>
        <begin position="153"/>
        <end position="433"/>
    </location>
</feature>
<dbReference type="GO" id="GO:0006275">
    <property type="term" value="P:regulation of DNA replication"/>
    <property type="evidence" value="ECO:0007669"/>
    <property type="project" value="InterPro"/>
</dbReference>
<evidence type="ECO:0000259" key="15">
    <source>
        <dbReference type="Pfam" id="PF00705"/>
    </source>
</evidence>
<evidence type="ECO:0000256" key="5">
    <source>
        <dbReference type="ARBA" id="ARBA00022705"/>
    </source>
</evidence>
<evidence type="ECO:0000256" key="1">
    <source>
        <dbReference type="ARBA" id="ARBA00004123"/>
    </source>
</evidence>
<dbReference type="SUPFAM" id="SSF55979">
    <property type="entry name" value="DNA clamp"/>
    <property type="match status" value="2"/>
</dbReference>
<dbReference type="Proteomes" id="UP000177622">
    <property type="component" value="Unassembled WGS sequence"/>
</dbReference>
<keyword evidence="9 11" id="KW-0539">Nucleus</keyword>
<accession>A0A1F5LFT8</accession>
<dbReference type="GO" id="GO:0006273">
    <property type="term" value="P:lagging strand elongation"/>
    <property type="evidence" value="ECO:0007669"/>
    <property type="project" value="UniProtKB-ARBA"/>
</dbReference>
<dbReference type="PROSITE" id="PS01251">
    <property type="entry name" value="PCNA_1"/>
    <property type="match status" value="1"/>
</dbReference>
<dbReference type="InterPro" id="IPR022648">
    <property type="entry name" value="Pr_cel_nuc_antig_N"/>
</dbReference>
<dbReference type="InterPro" id="IPR022649">
    <property type="entry name" value="Pr_cel_nuc_antig_C"/>
</dbReference>
<dbReference type="OrthoDB" id="21151at2759"/>
<evidence type="ECO:0000259" key="17">
    <source>
        <dbReference type="Pfam" id="PF12632"/>
    </source>
</evidence>
<dbReference type="FunFam" id="3.10.150.10:FF:000006">
    <property type="entry name" value="Proliferating cell nuclear antigen"/>
    <property type="match status" value="1"/>
</dbReference>
<organism evidence="18 19">
    <name type="scientific">Penicillium arizonense</name>
    <dbReference type="NCBI Taxonomy" id="1835702"/>
    <lineage>
        <taxon>Eukaryota</taxon>
        <taxon>Fungi</taxon>
        <taxon>Dikarya</taxon>
        <taxon>Ascomycota</taxon>
        <taxon>Pezizomycotina</taxon>
        <taxon>Eurotiomycetes</taxon>
        <taxon>Eurotiomycetidae</taxon>
        <taxon>Eurotiales</taxon>
        <taxon>Aspergillaceae</taxon>
        <taxon>Penicillium</taxon>
    </lineage>
</organism>
<evidence type="ECO:0000256" key="4">
    <source>
        <dbReference type="ARBA" id="ARBA00022692"/>
    </source>
</evidence>
<dbReference type="Pfam" id="PF02747">
    <property type="entry name" value="PCNA_C"/>
    <property type="match status" value="1"/>
</dbReference>
<feature type="domain" description="Proliferating cell nuclear antigen PCNA C-terminal" evidence="16">
    <location>
        <begin position="754"/>
        <end position="879"/>
    </location>
</feature>
<keyword evidence="5 12" id="KW-0235">DNA replication</keyword>
<dbReference type="FunFam" id="3.10.150.10:FF:000008">
    <property type="entry name" value="Proliferating cell nuclear antigen"/>
    <property type="match status" value="1"/>
</dbReference>
<sequence length="884" mass="97809">MESLVYENSPLADYLEGEGGHEESWPVEENQSDDDRTTALNFAPRGASKFQTRVRNKLPKPLDLRCTPQSEFAGKLYDACSSALNVRLPRSDNERFLEQFGYVIVASQLLNEHSAPSYTSASDVLSATQPTALPSLSTTFGIQGAIVTACTSFSIAWLLHWSRSRTGSGLNPKKVGVLLILVPVLGVLFYAFAKRQWLKYLRHQAVDAAGTFIGNAQGFDSAASASVVFIQEVELVSRGYRISTPLPPISRLEDQVQTRRCLRLRRTVSECFYSMLERYVRSENTLRPLTDEADLAKYYDIYDIGLEELGAIESSLSHRTNDDQYSLRALRDLFGKLYSVRKSVLCCLLALSADGGGSDIARWSSAVEEMRELAAVTGDSMLKMTAILNEEDRDNIPPSPLPSASASPSKDHLRAQIRRFSSLSQGVRALHAKMHIVSEESHASLERPDSADYEAALLAQYDSVGSDLRALLQEWESGKAALVNQDRLSTLGRSRPPSTLLMPMSPTPSLGGSTAVEGSPTDALKALNGEGRPDLTQTYDDEEIFEAVVLPASRNKRVSLTRDERLARVREDRARQATAREKVDANTNMLKELEMVIKQRPGNNSSKRKYPHIFLLRPLKHTNTDKMLEARLEQASLLKRVVDAIKDLVQDCNFDCNDSGIALQAMDNSHVALVSMLLRAEGFSPYRCDRNIALGINLLSLTKVLRAAQNEDILTLKAEDSPDAVNLMFESAETDRLSEYDIKLMDIDQEHLAIPETEYAATVEMPSAEFQRICRDLNALSESVVIEASKEGVKFSCQGDIGNGSVTIRQHTNVDKPEQNVAISLSEPVALTFSLKYLVNFCKASNLSSSVVLHLSQEVPLLVEYGLGSGHLRFYLAPKIGDEE</sequence>
<keyword evidence="6 14" id="KW-1133">Transmembrane helix</keyword>
<evidence type="ECO:0000256" key="11">
    <source>
        <dbReference type="RuleBase" id="RU000641"/>
    </source>
</evidence>
<comment type="caution">
    <text evidence="18">The sequence shown here is derived from an EMBL/GenBank/DDBJ whole genome shotgun (WGS) entry which is preliminary data.</text>
</comment>
<comment type="subcellular location">
    <subcellularLocation>
        <location evidence="2">Endomembrane system</location>
    </subcellularLocation>
    <subcellularLocation>
        <location evidence="1 11">Nucleus</location>
    </subcellularLocation>
</comment>
<dbReference type="Pfam" id="PF12632">
    <property type="entry name" value="Vezatin"/>
    <property type="match status" value="1"/>
</dbReference>
<evidence type="ECO:0000313" key="19">
    <source>
        <dbReference type="Proteomes" id="UP000177622"/>
    </source>
</evidence>
<dbReference type="InterPro" id="IPR022659">
    <property type="entry name" value="Pr_cel_nuc_antig_CS"/>
</dbReference>
<proteinExistence type="inferred from homology"/>
<comment type="function">
    <text evidence="11">This protein is an auxiliary protein of DNA polymerase delta and is involved in the control of eukaryotic DNA replication by increasing the polymerase's processivity during elongation of the leading strand.</text>
</comment>
<feature type="domain" description="Proliferating cell nuclear antigen PCNA N-terminal" evidence="15">
    <location>
        <begin position="627"/>
        <end position="749"/>
    </location>
</feature>
<keyword evidence="7 12" id="KW-0238">DNA-binding</keyword>
<evidence type="ECO:0000256" key="3">
    <source>
        <dbReference type="ARBA" id="ARBA00010462"/>
    </source>
</evidence>
<dbReference type="GO" id="GO:0003677">
    <property type="term" value="F:DNA binding"/>
    <property type="evidence" value="ECO:0007669"/>
    <property type="project" value="UniProtKB-KW"/>
</dbReference>
<dbReference type="InterPro" id="IPR000730">
    <property type="entry name" value="Pr_cel_nuc_antig"/>
</dbReference>
<evidence type="ECO:0000256" key="7">
    <source>
        <dbReference type="ARBA" id="ARBA00023125"/>
    </source>
</evidence>
<dbReference type="InterPro" id="IPR026859">
    <property type="entry name" value="Myosin-bd"/>
</dbReference>
<dbReference type="Gene3D" id="3.10.150.10">
    <property type="entry name" value="DNA Polymerase III, subunit A, domain 2"/>
    <property type="match status" value="2"/>
</dbReference>
<keyword evidence="8 14" id="KW-0472">Membrane</keyword>
<dbReference type="RefSeq" id="XP_022487265.1">
    <property type="nucleotide sequence ID" value="XM_022632913.1"/>
</dbReference>
<protein>
    <recommendedName>
        <fullName evidence="11">DNA sliding clamp PCNA</fullName>
    </recommendedName>
</protein>
<dbReference type="Pfam" id="PF00705">
    <property type="entry name" value="PCNA_N"/>
    <property type="match status" value="1"/>
</dbReference>
<dbReference type="GeneID" id="34577647"/>
<dbReference type="FunFam" id="3.70.10.10:FF:000001">
    <property type="entry name" value="Proliferating cell nuclear antigen"/>
    <property type="match status" value="1"/>
</dbReference>
<dbReference type="GO" id="GO:0006272">
    <property type="term" value="P:leading strand elongation"/>
    <property type="evidence" value="ECO:0007669"/>
    <property type="project" value="TreeGrafter"/>
</dbReference>
<dbReference type="PANTHER" id="PTHR11352:SF0">
    <property type="entry name" value="PROLIFERATING CELL NUCLEAR ANTIGEN"/>
    <property type="match status" value="1"/>
</dbReference>
<evidence type="ECO:0000256" key="12">
    <source>
        <dbReference type="RuleBase" id="RU003671"/>
    </source>
</evidence>
<evidence type="ECO:0000313" key="18">
    <source>
        <dbReference type="EMBL" id="OGE51821.1"/>
    </source>
</evidence>
<dbReference type="InterPro" id="IPR046938">
    <property type="entry name" value="DNA_clamp_sf"/>
</dbReference>
<feature type="transmembrane region" description="Helical" evidence="14">
    <location>
        <begin position="175"/>
        <end position="193"/>
    </location>
</feature>
<evidence type="ECO:0000256" key="10">
    <source>
        <dbReference type="ARBA" id="ARBA00054163"/>
    </source>
</evidence>
<evidence type="ECO:0000256" key="14">
    <source>
        <dbReference type="SAM" id="Phobius"/>
    </source>
</evidence>
<evidence type="ECO:0000256" key="9">
    <source>
        <dbReference type="ARBA" id="ARBA00023242"/>
    </source>
</evidence>
<comment type="similarity">
    <text evidence="3 12">Belongs to the PCNA family.</text>
</comment>
<name>A0A1F5LFT8_PENAI</name>
<dbReference type="GO" id="GO:0030337">
    <property type="term" value="F:DNA polymerase processivity factor activity"/>
    <property type="evidence" value="ECO:0007669"/>
    <property type="project" value="InterPro"/>
</dbReference>
<dbReference type="HAMAP" id="MF_00317">
    <property type="entry name" value="DNApol_clamp_arch"/>
    <property type="match status" value="1"/>
</dbReference>
<dbReference type="GO" id="GO:0017022">
    <property type="term" value="F:myosin binding"/>
    <property type="evidence" value="ECO:0007669"/>
    <property type="project" value="InterPro"/>
</dbReference>
<gene>
    <name evidence="18" type="ORF">PENARI_c012G05571</name>
</gene>
<reference evidence="18 19" key="1">
    <citation type="journal article" date="2016" name="Sci. Rep.">
        <title>Penicillium arizonense, a new, genome sequenced fungal species, reveals a high chemical diversity in secreted metabolites.</title>
        <authorList>
            <person name="Grijseels S."/>
            <person name="Nielsen J.C."/>
            <person name="Randelovic M."/>
            <person name="Nielsen J."/>
            <person name="Nielsen K.F."/>
            <person name="Workman M."/>
            <person name="Frisvad J.C."/>
        </authorList>
    </citation>
    <scope>NUCLEOTIDE SEQUENCE [LARGE SCALE GENOMIC DNA]</scope>
    <source>
        <strain evidence="18 19">CBS 141311</strain>
    </source>
</reference>
<dbReference type="GO" id="GO:0012505">
    <property type="term" value="C:endomembrane system"/>
    <property type="evidence" value="ECO:0007669"/>
    <property type="project" value="UniProtKB-SubCell"/>
</dbReference>
<feature type="transmembrane region" description="Helical" evidence="14">
    <location>
        <begin position="140"/>
        <end position="159"/>
    </location>
</feature>
<dbReference type="PRINTS" id="PR00339">
    <property type="entry name" value="PCNACYCLIN"/>
</dbReference>
<dbReference type="CDD" id="cd00577">
    <property type="entry name" value="PCNA"/>
    <property type="match status" value="1"/>
</dbReference>
<keyword evidence="4 14" id="KW-0812">Transmembrane</keyword>
<dbReference type="GO" id="GO:0006298">
    <property type="term" value="P:mismatch repair"/>
    <property type="evidence" value="ECO:0007669"/>
    <property type="project" value="TreeGrafter"/>
</dbReference>
<dbReference type="PANTHER" id="PTHR11352">
    <property type="entry name" value="PROLIFERATING CELL NUCLEAR ANTIGEN"/>
    <property type="match status" value="1"/>
</dbReference>
<evidence type="ECO:0000256" key="8">
    <source>
        <dbReference type="ARBA" id="ARBA00023136"/>
    </source>
</evidence>
<keyword evidence="19" id="KW-1185">Reference proteome</keyword>
<feature type="region of interest" description="Disordered" evidence="13">
    <location>
        <begin position="1"/>
        <end position="34"/>
    </location>
</feature>